<protein>
    <recommendedName>
        <fullName evidence="6">FAD-dependent oxidoreductase 2 FAD-binding domain-containing protein</fullName>
    </recommendedName>
</protein>
<reference evidence="8" key="1">
    <citation type="submission" date="2018-01" db="EMBL/GenBank/DDBJ databases">
        <title>Rubneribacter badeniensis gen. nov., sp. nov., and Colonibacter rubneri, gen. nov., sp. nov., WGS of new members of the Eggerthellaceae.</title>
        <authorList>
            <person name="Danylec N."/>
            <person name="Stoll D.A."/>
            <person name="Doetsch A."/>
            <person name="Kulling S.E."/>
            <person name="Huch M."/>
        </authorList>
    </citation>
    <scope>NUCLEOTIDE SEQUENCE [LARGE SCALE GENOMIC DNA]</scope>
    <source>
        <strain evidence="8">ResAG-96</strain>
    </source>
</reference>
<name>A0A2K2UBC8_9ACTN</name>
<dbReference type="InterPro" id="IPR003953">
    <property type="entry name" value="FAD-dep_OxRdtase_2_FAD-bd"/>
</dbReference>
<evidence type="ECO:0000259" key="6">
    <source>
        <dbReference type="Pfam" id="PF00890"/>
    </source>
</evidence>
<keyword evidence="4" id="KW-0560">Oxidoreductase</keyword>
<dbReference type="PANTHER" id="PTHR43400:SF10">
    <property type="entry name" value="3-OXOSTEROID 1-DEHYDROGENASE"/>
    <property type="match status" value="1"/>
</dbReference>
<keyword evidence="3" id="KW-0274">FAD</keyword>
<comment type="caution">
    <text evidence="7">The sequence shown here is derived from an EMBL/GenBank/DDBJ whole genome shotgun (WGS) entry which is preliminary data.</text>
</comment>
<keyword evidence="8" id="KW-1185">Reference proteome</keyword>
<dbReference type="Pfam" id="PF00890">
    <property type="entry name" value="FAD_binding_2"/>
    <property type="match status" value="1"/>
</dbReference>
<dbReference type="PRINTS" id="PR00368">
    <property type="entry name" value="FADPNR"/>
</dbReference>
<comment type="cofactor">
    <cofactor evidence="1">
        <name>FAD</name>
        <dbReference type="ChEBI" id="CHEBI:57692"/>
    </cofactor>
</comment>
<organism evidence="7 8">
    <name type="scientific">Enteroscipio rubneri</name>
    <dbReference type="NCBI Taxonomy" id="2070686"/>
    <lineage>
        <taxon>Bacteria</taxon>
        <taxon>Bacillati</taxon>
        <taxon>Actinomycetota</taxon>
        <taxon>Coriobacteriia</taxon>
        <taxon>Eggerthellales</taxon>
        <taxon>Eggerthellaceae</taxon>
        <taxon>Enteroscipio</taxon>
    </lineage>
</organism>
<evidence type="ECO:0000313" key="8">
    <source>
        <dbReference type="Proteomes" id="UP000236197"/>
    </source>
</evidence>
<dbReference type="PANTHER" id="PTHR43400">
    <property type="entry name" value="FUMARATE REDUCTASE"/>
    <property type="match status" value="1"/>
</dbReference>
<dbReference type="EMBL" id="PPEK01000008">
    <property type="protein sequence ID" value="PNV67480.1"/>
    <property type="molecule type" value="Genomic_DNA"/>
</dbReference>
<proteinExistence type="predicted"/>
<dbReference type="Gene3D" id="3.90.700.10">
    <property type="entry name" value="Succinate dehydrogenase/fumarate reductase flavoprotein, catalytic domain"/>
    <property type="match status" value="1"/>
</dbReference>
<sequence>MRKEQPLVTRRSFIGLGGVAAATIAAGSLAGCASGSGSSGSSGGDKAATPAESTDYKAAPAPIADDDIKETVEADIVVVGGGISGAVAAATAAEAGKKVVVLQKAETALSHGSGAAAWNSKAQLEVGADFDPWDAVTEWTRQGENRADLDLLKTWIYNSGPTIDWATALTNDVEGVGPVIMTYQPGMEYPDEYNKCFPTVHMWTGQMQALAQWLLDYAEKNGAEVRYSTPAVQLVRDDDNTGRVSAAIAEGSDGYIKVTAADGVILAAGDYGNNPQMRAEYLPHAEGLKSAYTRPDINTGDGQLMGMWVGGFMQLAPHCSNIHYDPPIDVPDIGGSGIPWLFVNKNGKRFCNEDMQYGQLYAQDMNQPDYLHFQVFDDNFRTDWTDMGSGMMKKEPPVDIVASIEAGIEKGDVFTGESIEELAAAMDVPSDALAATVERYNQLCDAGYDDDYGKQAGRLKPVRKGPFYAVARRPGVLCTLNGIITNGSCQALDANREVIEGLYAVGNCQGNFFGGLEHQMVIPGMSLGRAMTTGRVAALVASGQDLTKGRI</sequence>
<dbReference type="PROSITE" id="PS51257">
    <property type="entry name" value="PROKAR_LIPOPROTEIN"/>
    <property type="match status" value="1"/>
</dbReference>
<dbReference type="SUPFAM" id="SSF51905">
    <property type="entry name" value="FAD/NAD(P)-binding domain"/>
    <property type="match status" value="1"/>
</dbReference>
<dbReference type="PROSITE" id="PS51318">
    <property type="entry name" value="TAT"/>
    <property type="match status" value="1"/>
</dbReference>
<dbReference type="InterPro" id="IPR050315">
    <property type="entry name" value="FAD-oxidoreductase_2"/>
</dbReference>
<dbReference type="RefSeq" id="WP_103265194.1">
    <property type="nucleotide sequence ID" value="NZ_CABMLE010000008.1"/>
</dbReference>
<gene>
    <name evidence="7" type="ORF">C2L71_07685</name>
</gene>
<feature type="domain" description="FAD-dependent oxidoreductase 2 FAD-binding" evidence="6">
    <location>
        <begin position="75"/>
        <end position="515"/>
    </location>
</feature>
<dbReference type="GO" id="GO:0033765">
    <property type="term" value="F:steroid dehydrogenase activity, acting on the CH-CH group of donors"/>
    <property type="evidence" value="ECO:0007669"/>
    <property type="project" value="UniProtKB-ARBA"/>
</dbReference>
<evidence type="ECO:0000313" key="7">
    <source>
        <dbReference type="EMBL" id="PNV67480.1"/>
    </source>
</evidence>
<dbReference type="InterPro" id="IPR027477">
    <property type="entry name" value="Succ_DH/fumarate_Rdtase_cat_sf"/>
</dbReference>
<evidence type="ECO:0000256" key="2">
    <source>
        <dbReference type="ARBA" id="ARBA00022630"/>
    </source>
</evidence>
<dbReference type="OrthoDB" id="3169885at2"/>
<keyword evidence="2" id="KW-0285">Flavoprotein</keyword>
<dbReference type="InterPro" id="IPR036188">
    <property type="entry name" value="FAD/NAD-bd_sf"/>
</dbReference>
<accession>A0A2K2UBC8</accession>
<dbReference type="InterPro" id="IPR006311">
    <property type="entry name" value="TAT_signal"/>
</dbReference>
<dbReference type="GO" id="GO:0008202">
    <property type="term" value="P:steroid metabolic process"/>
    <property type="evidence" value="ECO:0007669"/>
    <property type="project" value="UniProtKB-ARBA"/>
</dbReference>
<dbReference type="SUPFAM" id="SSF56425">
    <property type="entry name" value="Succinate dehydrogenase/fumarate reductase flavoprotein, catalytic domain"/>
    <property type="match status" value="1"/>
</dbReference>
<dbReference type="AlphaFoldDB" id="A0A2K2UBC8"/>
<evidence type="ECO:0000256" key="3">
    <source>
        <dbReference type="ARBA" id="ARBA00022827"/>
    </source>
</evidence>
<feature type="region of interest" description="Disordered" evidence="5">
    <location>
        <begin position="35"/>
        <end position="62"/>
    </location>
</feature>
<evidence type="ECO:0000256" key="5">
    <source>
        <dbReference type="SAM" id="MobiDB-lite"/>
    </source>
</evidence>
<evidence type="ECO:0000256" key="4">
    <source>
        <dbReference type="ARBA" id="ARBA00023002"/>
    </source>
</evidence>
<evidence type="ECO:0000256" key="1">
    <source>
        <dbReference type="ARBA" id="ARBA00001974"/>
    </source>
</evidence>
<dbReference type="Proteomes" id="UP000236197">
    <property type="component" value="Unassembled WGS sequence"/>
</dbReference>
<dbReference type="Gene3D" id="3.50.50.60">
    <property type="entry name" value="FAD/NAD(P)-binding domain"/>
    <property type="match status" value="2"/>
</dbReference>